<keyword evidence="3" id="KW-0677">Repeat</keyword>
<evidence type="ECO:0000256" key="1">
    <source>
        <dbReference type="ARBA" id="ARBA00007274"/>
    </source>
</evidence>
<dbReference type="InterPro" id="IPR039369">
    <property type="entry name" value="LacA-like"/>
</dbReference>
<evidence type="ECO:0000313" key="8">
    <source>
        <dbReference type="Proteomes" id="UP000468413"/>
    </source>
</evidence>
<proteinExistence type="inferred from homology"/>
<dbReference type="InterPro" id="IPR001451">
    <property type="entry name" value="Hexapep"/>
</dbReference>
<reference evidence="7 8" key="1">
    <citation type="submission" date="2019-09" db="EMBL/GenBank/DDBJ databases">
        <title>Characterization of the phylogenetic diversity of two novel species belonging to the genus Bifidobacterium: Bifidobacterium cebidarum sp. nov. and Bifidobacterium leontopitheci sp. nov.</title>
        <authorList>
            <person name="Lugli G.A."/>
            <person name="Duranti S."/>
            <person name="Milani C."/>
            <person name="Turroni F."/>
            <person name="Ventura M."/>
        </authorList>
    </citation>
    <scope>NUCLEOTIDE SEQUENCE [LARGE SCALE GENOMIC DNA]</scope>
    <source>
        <strain evidence="7 8">LMG 31469</strain>
    </source>
</reference>
<dbReference type="Proteomes" id="UP000468413">
    <property type="component" value="Unassembled WGS sequence"/>
</dbReference>
<dbReference type="InterPro" id="IPR011004">
    <property type="entry name" value="Trimer_LpxA-like_sf"/>
</dbReference>
<comment type="similarity">
    <text evidence="1 5">Belongs to the transferase hexapeptide repeat family.</text>
</comment>
<dbReference type="AlphaFoldDB" id="A0A6I1GNE6"/>
<evidence type="ECO:0000256" key="2">
    <source>
        <dbReference type="ARBA" id="ARBA00022679"/>
    </source>
</evidence>
<dbReference type="InterPro" id="IPR018357">
    <property type="entry name" value="Hexapep_transf_CS"/>
</dbReference>
<name>A0A6I1GNE6_9BIFI</name>
<evidence type="ECO:0000313" key="7">
    <source>
        <dbReference type="EMBL" id="KAB7787967.1"/>
    </source>
</evidence>
<feature type="region of interest" description="Disordered" evidence="6">
    <location>
        <begin position="1"/>
        <end position="21"/>
    </location>
</feature>
<dbReference type="EMBL" id="WBVS01000006">
    <property type="protein sequence ID" value="KAB7787967.1"/>
    <property type="molecule type" value="Genomic_DNA"/>
</dbReference>
<dbReference type="PROSITE" id="PS00101">
    <property type="entry name" value="HEXAPEP_TRANSFERASES"/>
    <property type="match status" value="1"/>
</dbReference>
<evidence type="ECO:0000256" key="6">
    <source>
        <dbReference type="SAM" id="MobiDB-lite"/>
    </source>
</evidence>
<gene>
    <name evidence="7" type="ORF">F7D08_1361</name>
</gene>
<evidence type="ECO:0000256" key="4">
    <source>
        <dbReference type="ARBA" id="ARBA00023315"/>
    </source>
</evidence>
<sequence length="222" mass="24697">MEDSDMDEATAMRQGSEPMSVPQEVLDVLHSGEVYCWDGELMDAAQQEQRNMLNKTNELPAASPERDKLLHEYFAEMGENTWIEPPLHANWGCSTHLGSFVYANFNLTLVDDGEVFIGDHTMIGPNVSLITTGHPICPDLREKLAQFSEPIHIGRNVWIGANVTVLPGVTIGDNSVIGACSLVTKDIPANSVAVGSPCRVMREINEHDQEYYWRDKRIPEGM</sequence>
<dbReference type="PANTHER" id="PTHR43017">
    <property type="entry name" value="GALACTOSIDE O-ACETYLTRANSFERASE"/>
    <property type="match status" value="1"/>
</dbReference>
<dbReference type="Gene3D" id="2.160.10.10">
    <property type="entry name" value="Hexapeptide repeat proteins"/>
    <property type="match status" value="1"/>
</dbReference>
<dbReference type="EC" id="2.3.1.-" evidence="5"/>
<dbReference type="FunFam" id="2.160.10.10:FF:000025">
    <property type="entry name" value="Hexapeptide-repeat containing-acetyltransferase"/>
    <property type="match status" value="1"/>
</dbReference>
<dbReference type="SUPFAM" id="SSF51161">
    <property type="entry name" value="Trimeric LpxA-like enzymes"/>
    <property type="match status" value="1"/>
</dbReference>
<keyword evidence="8" id="KW-1185">Reference proteome</keyword>
<dbReference type="GO" id="GO:0008870">
    <property type="term" value="F:galactoside O-acetyltransferase activity"/>
    <property type="evidence" value="ECO:0007669"/>
    <property type="project" value="TreeGrafter"/>
</dbReference>
<organism evidence="7 8">
    <name type="scientific">Bifidobacterium cebidarum</name>
    <dbReference type="NCBI Taxonomy" id="2650773"/>
    <lineage>
        <taxon>Bacteria</taxon>
        <taxon>Bacillati</taxon>
        <taxon>Actinomycetota</taxon>
        <taxon>Actinomycetes</taxon>
        <taxon>Bifidobacteriales</taxon>
        <taxon>Bifidobacteriaceae</taxon>
        <taxon>Bifidobacterium</taxon>
    </lineage>
</organism>
<dbReference type="CDD" id="cd03357">
    <property type="entry name" value="LbH_MAT_GAT"/>
    <property type="match status" value="1"/>
</dbReference>
<protein>
    <recommendedName>
        <fullName evidence="5">Acetyltransferase</fullName>
        <ecNumber evidence="5">2.3.1.-</ecNumber>
    </recommendedName>
</protein>
<keyword evidence="4 5" id="KW-0012">Acyltransferase</keyword>
<accession>A0A6I1GNE6</accession>
<dbReference type="Pfam" id="PF00132">
    <property type="entry name" value="Hexapep"/>
    <property type="match status" value="1"/>
</dbReference>
<evidence type="ECO:0000256" key="3">
    <source>
        <dbReference type="ARBA" id="ARBA00022737"/>
    </source>
</evidence>
<dbReference type="PANTHER" id="PTHR43017:SF1">
    <property type="entry name" value="ACETYLTRANSFERASE YJL218W-RELATED"/>
    <property type="match status" value="1"/>
</dbReference>
<comment type="caution">
    <text evidence="7">The sequence shown here is derived from an EMBL/GenBank/DDBJ whole genome shotgun (WGS) entry which is preliminary data.</text>
</comment>
<evidence type="ECO:0000256" key="5">
    <source>
        <dbReference type="RuleBase" id="RU367021"/>
    </source>
</evidence>
<keyword evidence="2 5" id="KW-0808">Transferase</keyword>